<keyword evidence="3 6" id="KW-0547">Nucleotide-binding</keyword>
<dbReference type="InterPro" id="IPR051175">
    <property type="entry name" value="CLK_kinases"/>
</dbReference>
<dbReference type="PROSITE" id="PS00107">
    <property type="entry name" value="PROTEIN_KINASE_ATP"/>
    <property type="match status" value="1"/>
</dbReference>
<comment type="similarity">
    <text evidence="7">Belongs to the protein kinase superfamily.</text>
</comment>
<dbReference type="SMART" id="SM00220">
    <property type="entry name" value="S_TKc"/>
    <property type="match status" value="1"/>
</dbReference>
<feature type="binding site" evidence="6">
    <location>
        <position position="112"/>
    </location>
    <ligand>
        <name>ATP</name>
        <dbReference type="ChEBI" id="CHEBI:30616"/>
    </ligand>
</feature>
<evidence type="ECO:0000256" key="7">
    <source>
        <dbReference type="RuleBase" id="RU000304"/>
    </source>
</evidence>
<proteinExistence type="inferred from homology"/>
<sequence>MVSLQWPLPCARLHQTTSTLTTHLRTRGFSFLRRKPLTIPHSKHPLLTDDSIDEEHLPGYCSKDYYPAKPGEILADRYQLITKLGWGSTSTIWMARNMRGYRWQQETIVALKIVNTNFDVEEHERTLEEYIPKSDPAHDGRTFLRTAHDTFVIERKEGKHLCLAYEPMRETFSVFRRRFVNNCVPLPLLKLYIKWLLLGLDYLHTVCRMVHTDLKLDNIMMAIENAEVLDEFIESQLEKPMEYKIDSAGRQVYYRRDNFGNLRKINNLPRIVDFGAAIKLNPDARCIWPIQPNHYRAPEVILGCGWNTGVDIWNMGILLWNMVQGSNLHTQVTDAEGMYDAKSHLAEMIALFGPPPPNMLARSRERSKEKWSPKIRMVGVNEKLCDTAEQLFDGPFFDEDGEFLYPDLIPGRNLADTLTLLEGRDKEGFLDLARKMLVWDPTERPTAAELAQHPALQQD</sequence>
<keyword evidence="4 9" id="KW-0418">Kinase</keyword>
<dbReference type="RefSeq" id="XP_025546198.1">
    <property type="nucleotide sequence ID" value="XM_025693160.1"/>
</dbReference>
<dbReference type="OrthoDB" id="5979581at2759"/>
<gene>
    <name evidence="9" type="ORF">BO97DRAFT_379330</name>
</gene>
<protein>
    <submittedName>
        <fullName evidence="9">Protein kinase</fullName>
    </submittedName>
</protein>
<dbReference type="PROSITE" id="PS00108">
    <property type="entry name" value="PROTEIN_KINASE_ST"/>
    <property type="match status" value="1"/>
</dbReference>
<dbReference type="Proteomes" id="UP000248961">
    <property type="component" value="Unassembled WGS sequence"/>
</dbReference>
<dbReference type="GO" id="GO:0005634">
    <property type="term" value="C:nucleus"/>
    <property type="evidence" value="ECO:0007669"/>
    <property type="project" value="TreeGrafter"/>
</dbReference>
<evidence type="ECO:0000256" key="4">
    <source>
        <dbReference type="ARBA" id="ARBA00022777"/>
    </source>
</evidence>
<organism evidence="9 10">
    <name type="scientific">Aspergillus homomorphus (strain CBS 101889)</name>
    <dbReference type="NCBI Taxonomy" id="1450537"/>
    <lineage>
        <taxon>Eukaryota</taxon>
        <taxon>Fungi</taxon>
        <taxon>Dikarya</taxon>
        <taxon>Ascomycota</taxon>
        <taxon>Pezizomycotina</taxon>
        <taxon>Eurotiomycetes</taxon>
        <taxon>Eurotiomycetidae</taxon>
        <taxon>Eurotiales</taxon>
        <taxon>Aspergillaceae</taxon>
        <taxon>Aspergillus</taxon>
        <taxon>Aspergillus subgen. Circumdati</taxon>
    </lineage>
</organism>
<dbReference type="EMBL" id="KZ824342">
    <property type="protein sequence ID" value="RAL07044.1"/>
    <property type="molecule type" value="Genomic_DNA"/>
</dbReference>
<evidence type="ECO:0000256" key="6">
    <source>
        <dbReference type="PROSITE-ProRule" id="PRU10141"/>
    </source>
</evidence>
<dbReference type="GO" id="GO:0004674">
    <property type="term" value="F:protein serine/threonine kinase activity"/>
    <property type="evidence" value="ECO:0007669"/>
    <property type="project" value="UniProtKB-KW"/>
</dbReference>
<dbReference type="InterPro" id="IPR008271">
    <property type="entry name" value="Ser/Thr_kinase_AS"/>
</dbReference>
<reference evidence="9 10" key="1">
    <citation type="submission" date="2018-02" db="EMBL/GenBank/DDBJ databases">
        <title>The genomes of Aspergillus section Nigri reveals drivers in fungal speciation.</title>
        <authorList>
            <consortium name="DOE Joint Genome Institute"/>
            <person name="Vesth T.C."/>
            <person name="Nybo J."/>
            <person name="Theobald S."/>
            <person name="Brandl J."/>
            <person name="Frisvad J.C."/>
            <person name="Nielsen K.F."/>
            <person name="Lyhne E.K."/>
            <person name="Kogle M.E."/>
            <person name="Kuo A."/>
            <person name="Riley R."/>
            <person name="Clum A."/>
            <person name="Nolan M."/>
            <person name="Lipzen A."/>
            <person name="Salamov A."/>
            <person name="Henrissat B."/>
            <person name="Wiebenga A."/>
            <person name="De vries R.P."/>
            <person name="Grigoriev I.V."/>
            <person name="Mortensen U.H."/>
            <person name="Andersen M.R."/>
            <person name="Baker S.E."/>
        </authorList>
    </citation>
    <scope>NUCLEOTIDE SEQUENCE [LARGE SCALE GENOMIC DNA]</scope>
    <source>
        <strain evidence="9 10">CBS 101889</strain>
    </source>
</reference>
<evidence type="ECO:0000313" key="10">
    <source>
        <dbReference type="Proteomes" id="UP000248961"/>
    </source>
</evidence>
<evidence type="ECO:0000256" key="3">
    <source>
        <dbReference type="ARBA" id="ARBA00022741"/>
    </source>
</evidence>
<dbReference type="InterPro" id="IPR011009">
    <property type="entry name" value="Kinase-like_dom_sf"/>
</dbReference>
<accession>A0A395HL82</accession>
<dbReference type="GeneID" id="37197449"/>
<dbReference type="AlphaFoldDB" id="A0A395HL82"/>
<dbReference type="PANTHER" id="PTHR45646">
    <property type="entry name" value="SERINE/THREONINE-PROTEIN KINASE DOA-RELATED"/>
    <property type="match status" value="1"/>
</dbReference>
<evidence type="ECO:0000256" key="1">
    <source>
        <dbReference type="ARBA" id="ARBA00022527"/>
    </source>
</evidence>
<dbReference type="InterPro" id="IPR000719">
    <property type="entry name" value="Prot_kinase_dom"/>
</dbReference>
<dbReference type="Pfam" id="PF00069">
    <property type="entry name" value="Pkinase"/>
    <property type="match status" value="1"/>
</dbReference>
<dbReference type="PROSITE" id="PS50011">
    <property type="entry name" value="PROTEIN_KINASE_DOM"/>
    <property type="match status" value="1"/>
</dbReference>
<dbReference type="SUPFAM" id="SSF56112">
    <property type="entry name" value="Protein kinase-like (PK-like)"/>
    <property type="match status" value="1"/>
</dbReference>
<dbReference type="InterPro" id="IPR017441">
    <property type="entry name" value="Protein_kinase_ATP_BS"/>
</dbReference>
<dbReference type="GO" id="GO:0043484">
    <property type="term" value="P:regulation of RNA splicing"/>
    <property type="evidence" value="ECO:0007669"/>
    <property type="project" value="TreeGrafter"/>
</dbReference>
<evidence type="ECO:0000259" key="8">
    <source>
        <dbReference type="PROSITE" id="PS50011"/>
    </source>
</evidence>
<dbReference type="VEuPathDB" id="FungiDB:BO97DRAFT_379330"/>
<keyword evidence="5 6" id="KW-0067">ATP-binding</keyword>
<name>A0A395HL82_ASPHC</name>
<evidence type="ECO:0000256" key="5">
    <source>
        <dbReference type="ARBA" id="ARBA00022840"/>
    </source>
</evidence>
<dbReference type="PANTHER" id="PTHR45646:SF11">
    <property type="entry name" value="SERINE_THREONINE-PROTEIN KINASE DOA"/>
    <property type="match status" value="1"/>
</dbReference>
<keyword evidence="10" id="KW-1185">Reference proteome</keyword>
<dbReference type="GO" id="GO:0005524">
    <property type="term" value="F:ATP binding"/>
    <property type="evidence" value="ECO:0007669"/>
    <property type="project" value="UniProtKB-UniRule"/>
</dbReference>
<keyword evidence="1 7" id="KW-0723">Serine/threonine-protein kinase</keyword>
<evidence type="ECO:0000256" key="2">
    <source>
        <dbReference type="ARBA" id="ARBA00022679"/>
    </source>
</evidence>
<keyword evidence="2" id="KW-0808">Transferase</keyword>
<dbReference type="STRING" id="1450537.A0A395HL82"/>
<evidence type="ECO:0000313" key="9">
    <source>
        <dbReference type="EMBL" id="RAL07044.1"/>
    </source>
</evidence>
<feature type="domain" description="Protein kinase" evidence="8">
    <location>
        <begin position="78"/>
        <end position="456"/>
    </location>
</feature>
<dbReference type="Gene3D" id="3.30.200.20">
    <property type="entry name" value="Phosphorylase Kinase, domain 1"/>
    <property type="match status" value="1"/>
</dbReference>
<dbReference type="Gene3D" id="1.10.510.10">
    <property type="entry name" value="Transferase(Phosphotransferase) domain 1"/>
    <property type="match status" value="1"/>
</dbReference>